<feature type="domain" description="STAS" evidence="1">
    <location>
        <begin position="13"/>
        <end position="93"/>
    </location>
</feature>
<dbReference type="AlphaFoldDB" id="A0A6V8NCZ5"/>
<dbReference type="PROSITE" id="PS50801">
    <property type="entry name" value="STAS"/>
    <property type="match status" value="1"/>
</dbReference>
<organism evidence="2 3">
    <name type="scientific">Geomonas limicola</name>
    <dbReference type="NCBI Taxonomy" id="2740186"/>
    <lineage>
        <taxon>Bacteria</taxon>
        <taxon>Pseudomonadati</taxon>
        <taxon>Thermodesulfobacteriota</taxon>
        <taxon>Desulfuromonadia</taxon>
        <taxon>Geobacterales</taxon>
        <taxon>Geobacteraceae</taxon>
        <taxon>Geomonas</taxon>
    </lineage>
</organism>
<dbReference type="EMBL" id="BLXZ01000010">
    <property type="protein sequence ID" value="GFO70508.1"/>
    <property type="molecule type" value="Genomic_DNA"/>
</dbReference>
<protein>
    <recommendedName>
        <fullName evidence="1">STAS domain-containing protein</fullName>
    </recommendedName>
</protein>
<keyword evidence="3" id="KW-1185">Reference proteome</keyword>
<dbReference type="RefSeq" id="WP_183363137.1">
    <property type="nucleotide sequence ID" value="NZ_BLXZ01000010.1"/>
</dbReference>
<dbReference type="InterPro" id="IPR036513">
    <property type="entry name" value="STAS_dom_sf"/>
</dbReference>
<dbReference type="InterPro" id="IPR002645">
    <property type="entry name" value="STAS_dom"/>
</dbReference>
<dbReference type="CDD" id="cd07043">
    <property type="entry name" value="STAS_anti-anti-sigma_factors"/>
    <property type="match status" value="1"/>
</dbReference>
<comment type="caution">
    <text evidence="2">The sequence shown here is derived from an EMBL/GenBank/DDBJ whole genome shotgun (WGS) entry which is preliminary data.</text>
</comment>
<proteinExistence type="predicted"/>
<name>A0A6V8NCZ5_9BACT</name>
<accession>A0A6V8NCZ5</accession>
<reference evidence="3" key="1">
    <citation type="submission" date="2020-06" db="EMBL/GenBank/DDBJ databases">
        <title>Draft genomic sequecing of Geomonas sp. Red745.</title>
        <authorList>
            <person name="Itoh H."/>
            <person name="Xu Z.X."/>
            <person name="Ushijima N."/>
            <person name="Masuda Y."/>
            <person name="Shiratori Y."/>
            <person name="Senoo K."/>
        </authorList>
    </citation>
    <scope>NUCLEOTIDE SEQUENCE [LARGE SCALE GENOMIC DNA]</scope>
    <source>
        <strain evidence="3">Red745</strain>
    </source>
</reference>
<gene>
    <name evidence="2" type="ORF">GMLC_40870</name>
</gene>
<dbReference type="InterPro" id="IPR058548">
    <property type="entry name" value="MlaB-like_STAS"/>
</dbReference>
<evidence type="ECO:0000313" key="2">
    <source>
        <dbReference type="EMBL" id="GFO70508.1"/>
    </source>
</evidence>
<sequence length="121" mass="13342">MVRWIEQPGARAGELTLSLRGDAQFTQVADLERELQRALARCQLLTLDLSGVQRLDSSICALLCVLHRQGELAGKELRISGLPPRGVDVLHHLAGCSCRHQPGEGCRLRRALRDPRLEATA</sequence>
<dbReference type="Gene3D" id="3.30.750.24">
    <property type="entry name" value="STAS domain"/>
    <property type="match status" value="1"/>
</dbReference>
<dbReference type="Pfam" id="PF13466">
    <property type="entry name" value="STAS_2"/>
    <property type="match status" value="1"/>
</dbReference>
<evidence type="ECO:0000313" key="3">
    <source>
        <dbReference type="Proteomes" id="UP000587586"/>
    </source>
</evidence>
<evidence type="ECO:0000259" key="1">
    <source>
        <dbReference type="PROSITE" id="PS50801"/>
    </source>
</evidence>
<dbReference type="SUPFAM" id="SSF52091">
    <property type="entry name" value="SpoIIaa-like"/>
    <property type="match status" value="1"/>
</dbReference>
<dbReference type="Proteomes" id="UP000587586">
    <property type="component" value="Unassembled WGS sequence"/>
</dbReference>